<gene>
    <name evidence="2" type="ORF">ACCI51_04735</name>
</gene>
<name>A0ABV4NLG2_9GAMM</name>
<keyword evidence="3" id="KW-1185">Reference proteome</keyword>
<feature type="signal peptide" evidence="1">
    <location>
        <begin position="1"/>
        <end position="21"/>
    </location>
</feature>
<dbReference type="Proteomes" id="UP001569414">
    <property type="component" value="Unassembled WGS sequence"/>
</dbReference>
<feature type="chain" id="PRO_5047223281" description="DUF2846 domain-containing protein" evidence="1">
    <location>
        <begin position="22"/>
        <end position="191"/>
    </location>
</feature>
<organism evidence="2 3">
    <name type="scientific">Microbulbifer echini</name>
    <dbReference type="NCBI Taxonomy" id="1529067"/>
    <lineage>
        <taxon>Bacteria</taxon>
        <taxon>Pseudomonadati</taxon>
        <taxon>Pseudomonadota</taxon>
        <taxon>Gammaproteobacteria</taxon>
        <taxon>Cellvibrionales</taxon>
        <taxon>Microbulbiferaceae</taxon>
        <taxon>Microbulbifer</taxon>
    </lineage>
</organism>
<dbReference type="RefSeq" id="WP_371842781.1">
    <property type="nucleotide sequence ID" value="NZ_JBGMEL010000003.1"/>
</dbReference>
<comment type="caution">
    <text evidence="2">The sequence shown here is derived from an EMBL/GenBank/DDBJ whole genome shotgun (WGS) entry which is preliminary data.</text>
</comment>
<dbReference type="EMBL" id="JBGMEL010000003">
    <property type="protein sequence ID" value="MFA0789841.1"/>
    <property type="molecule type" value="Genomic_DNA"/>
</dbReference>
<keyword evidence="1" id="KW-0732">Signal</keyword>
<accession>A0ABV4NLG2</accession>
<reference evidence="2 3" key="1">
    <citation type="submission" date="2024-08" db="EMBL/GenBank/DDBJ databases">
        <authorList>
            <person name="Ishaq N."/>
        </authorList>
    </citation>
    <scope>NUCLEOTIDE SEQUENCE [LARGE SCALE GENOMIC DNA]</scope>
    <source>
        <strain evidence="2 3">JCM 30400</strain>
    </source>
</reference>
<dbReference type="PROSITE" id="PS51257">
    <property type="entry name" value="PROKAR_LIPOPROTEIN"/>
    <property type="match status" value="1"/>
</dbReference>
<evidence type="ECO:0008006" key="4">
    <source>
        <dbReference type="Google" id="ProtNLM"/>
    </source>
</evidence>
<evidence type="ECO:0000313" key="3">
    <source>
        <dbReference type="Proteomes" id="UP001569414"/>
    </source>
</evidence>
<sequence>MFNRLMIVFLGVLFFSGCATQSNHMTKVTPESVITKPEEGKALIHFIRPSNYGGAVQSTIYNESNYLGTVSAQTRVAYQADPGKHMFMVIGENADFLEANLLENKTYYVLVSPRMGVWKARFSLNPASGDVSQQQIDSWYNSTTEVVPNEAGLDWAKSKASEIEKLKSKYLPKWQQKAEGDKQRLKPESGI</sequence>
<evidence type="ECO:0000313" key="2">
    <source>
        <dbReference type="EMBL" id="MFA0789841.1"/>
    </source>
</evidence>
<proteinExistence type="predicted"/>
<protein>
    <recommendedName>
        <fullName evidence="4">DUF2846 domain-containing protein</fullName>
    </recommendedName>
</protein>
<evidence type="ECO:0000256" key="1">
    <source>
        <dbReference type="SAM" id="SignalP"/>
    </source>
</evidence>